<evidence type="ECO:0000313" key="2">
    <source>
        <dbReference type="Proteomes" id="UP000324222"/>
    </source>
</evidence>
<comment type="caution">
    <text evidence="1">The sequence shown here is derived from an EMBL/GenBank/DDBJ whole genome shotgun (WGS) entry which is preliminary data.</text>
</comment>
<keyword evidence="2" id="KW-1185">Reference proteome</keyword>
<evidence type="ECO:0000313" key="1">
    <source>
        <dbReference type="EMBL" id="MPC89733.1"/>
    </source>
</evidence>
<protein>
    <submittedName>
        <fullName evidence="1">Uncharacterized protein</fullName>
    </submittedName>
</protein>
<sequence length="88" mass="10101">MTPRPLNTRLEGHKQESETPLEAVCRLISMSSLTLAWCLIDMLEQLNLLCETPKIKMESLCTTDNTRVCVHTTTVKTFLIRIYSYVIL</sequence>
<dbReference type="Proteomes" id="UP000324222">
    <property type="component" value="Unassembled WGS sequence"/>
</dbReference>
<proteinExistence type="predicted"/>
<name>A0A5B7J5H9_PORTR</name>
<reference evidence="1 2" key="1">
    <citation type="submission" date="2019-05" db="EMBL/GenBank/DDBJ databases">
        <title>Another draft genome of Portunus trituberculatus and its Hox gene families provides insights of decapod evolution.</title>
        <authorList>
            <person name="Jeong J.-H."/>
            <person name="Song I."/>
            <person name="Kim S."/>
            <person name="Choi T."/>
            <person name="Kim D."/>
            <person name="Ryu S."/>
            <person name="Kim W."/>
        </authorList>
    </citation>
    <scope>NUCLEOTIDE SEQUENCE [LARGE SCALE GENOMIC DNA]</scope>
    <source>
        <tissue evidence="1">Muscle</tissue>
    </source>
</reference>
<organism evidence="1 2">
    <name type="scientific">Portunus trituberculatus</name>
    <name type="common">Swimming crab</name>
    <name type="synonym">Neptunus trituberculatus</name>
    <dbReference type="NCBI Taxonomy" id="210409"/>
    <lineage>
        <taxon>Eukaryota</taxon>
        <taxon>Metazoa</taxon>
        <taxon>Ecdysozoa</taxon>
        <taxon>Arthropoda</taxon>
        <taxon>Crustacea</taxon>
        <taxon>Multicrustacea</taxon>
        <taxon>Malacostraca</taxon>
        <taxon>Eumalacostraca</taxon>
        <taxon>Eucarida</taxon>
        <taxon>Decapoda</taxon>
        <taxon>Pleocyemata</taxon>
        <taxon>Brachyura</taxon>
        <taxon>Eubrachyura</taxon>
        <taxon>Portunoidea</taxon>
        <taxon>Portunidae</taxon>
        <taxon>Portuninae</taxon>
        <taxon>Portunus</taxon>
    </lineage>
</organism>
<dbReference type="AlphaFoldDB" id="A0A5B7J5H9"/>
<dbReference type="EMBL" id="VSRR010082004">
    <property type="protein sequence ID" value="MPC89733.1"/>
    <property type="molecule type" value="Genomic_DNA"/>
</dbReference>
<gene>
    <name evidence="1" type="ORF">E2C01_084692</name>
</gene>
<accession>A0A5B7J5H9</accession>